<gene>
    <name evidence="1" type="ORF">BD311DRAFT_753359</name>
</gene>
<name>A0A4Q9MX70_9APHY</name>
<dbReference type="Proteomes" id="UP000292957">
    <property type="component" value="Unassembled WGS sequence"/>
</dbReference>
<accession>A0A4Q9MX70</accession>
<reference evidence="1" key="1">
    <citation type="submission" date="2019-01" db="EMBL/GenBank/DDBJ databases">
        <title>Draft genome sequences of three monokaryotic isolates of the white-rot basidiomycete fungus Dichomitus squalens.</title>
        <authorList>
            <consortium name="DOE Joint Genome Institute"/>
            <person name="Lopez S.C."/>
            <person name="Andreopoulos B."/>
            <person name="Pangilinan J."/>
            <person name="Lipzen A."/>
            <person name="Riley R."/>
            <person name="Ahrendt S."/>
            <person name="Ng V."/>
            <person name="Barry K."/>
            <person name="Daum C."/>
            <person name="Grigoriev I.V."/>
            <person name="Hilden K.S."/>
            <person name="Makela M.R."/>
            <person name="de Vries R.P."/>
        </authorList>
    </citation>
    <scope>NUCLEOTIDE SEQUENCE [LARGE SCALE GENOMIC DNA]</scope>
    <source>
        <strain evidence="1">OM18370.1</strain>
    </source>
</reference>
<dbReference type="AlphaFoldDB" id="A0A4Q9MX70"/>
<dbReference type="EMBL" id="ML143401">
    <property type="protein sequence ID" value="TBU31151.1"/>
    <property type="molecule type" value="Genomic_DNA"/>
</dbReference>
<proteinExistence type="predicted"/>
<protein>
    <submittedName>
        <fullName evidence="1">Uncharacterized protein</fullName>
    </submittedName>
</protein>
<evidence type="ECO:0000313" key="1">
    <source>
        <dbReference type="EMBL" id="TBU31151.1"/>
    </source>
</evidence>
<organism evidence="1">
    <name type="scientific">Dichomitus squalens</name>
    <dbReference type="NCBI Taxonomy" id="114155"/>
    <lineage>
        <taxon>Eukaryota</taxon>
        <taxon>Fungi</taxon>
        <taxon>Dikarya</taxon>
        <taxon>Basidiomycota</taxon>
        <taxon>Agaricomycotina</taxon>
        <taxon>Agaricomycetes</taxon>
        <taxon>Polyporales</taxon>
        <taxon>Polyporaceae</taxon>
        <taxon>Dichomitus</taxon>
    </lineage>
</organism>
<sequence>MVDEKGIINVMNASVGSVQKHVLHHSGGYACRRDLSGNLTTSRGDGKRVCYDRCRL</sequence>
<dbReference type="PROSITE" id="PS51257">
    <property type="entry name" value="PROKAR_LIPOPROTEIN"/>
    <property type="match status" value="1"/>
</dbReference>